<comment type="caution">
    <text evidence="1">The sequence shown here is derived from an EMBL/GenBank/DDBJ whole genome shotgun (WGS) entry which is preliminary data.</text>
</comment>
<dbReference type="EMBL" id="JBEFKJ010000025">
    <property type="protein sequence ID" value="KAL2039460.1"/>
    <property type="molecule type" value="Genomic_DNA"/>
</dbReference>
<proteinExistence type="predicted"/>
<evidence type="ECO:0000313" key="2">
    <source>
        <dbReference type="Proteomes" id="UP001590950"/>
    </source>
</evidence>
<gene>
    <name evidence="1" type="ORF">N7G274_007732</name>
</gene>
<organism evidence="1 2">
    <name type="scientific">Stereocaulon virgatum</name>
    <dbReference type="NCBI Taxonomy" id="373712"/>
    <lineage>
        <taxon>Eukaryota</taxon>
        <taxon>Fungi</taxon>
        <taxon>Dikarya</taxon>
        <taxon>Ascomycota</taxon>
        <taxon>Pezizomycotina</taxon>
        <taxon>Lecanoromycetes</taxon>
        <taxon>OSLEUM clade</taxon>
        <taxon>Lecanoromycetidae</taxon>
        <taxon>Lecanorales</taxon>
        <taxon>Lecanorineae</taxon>
        <taxon>Stereocaulaceae</taxon>
        <taxon>Stereocaulon</taxon>
    </lineage>
</organism>
<protein>
    <submittedName>
        <fullName evidence="1">Uncharacterized protein</fullName>
    </submittedName>
</protein>
<name>A0ABR4A1Z8_9LECA</name>
<reference evidence="1 2" key="1">
    <citation type="submission" date="2024-09" db="EMBL/GenBank/DDBJ databases">
        <title>Rethinking Asexuality: The Enigmatic Case of Functional Sexual Genes in Lepraria (Stereocaulaceae).</title>
        <authorList>
            <person name="Doellman M."/>
            <person name="Sun Y."/>
            <person name="Barcenas-Pena A."/>
            <person name="Lumbsch H.T."/>
            <person name="Grewe F."/>
        </authorList>
    </citation>
    <scope>NUCLEOTIDE SEQUENCE [LARGE SCALE GENOMIC DNA]</scope>
    <source>
        <strain evidence="1 2">Mercado 3170</strain>
    </source>
</reference>
<dbReference type="Proteomes" id="UP001590950">
    <property type="component" value="Unassembled WGS sequence"/>
</dbReference>
<sequence>MIFHFDVAPKLFRQSKGSNRFSPGAAGSGERLPTWIKYPRTSKSSSISKAIKSPTAMSENQDSVLSLVTLILLTALSSTTPLSSARWSRQSIYCKYTLSFGSSLPISYPCPTYERWRISSTTT</sequence>
<evidence type="ECO:0000313" key="1">
    <source>
        <dbReference type="EMBL" id="KAL2039460.1"/>
    </source>
</evidence>
<accession>A0ABR4A1Z8</accession>
<keyword evidence="2" id="KW-1185">Reference proteome</keyword>